<proteinExistence type="predicted"/>
<evidence type="ECO:0000313" key="2">
    <source>
        <dbReference type="EMBL" id="VYU44138.1"/>
    </source>
</evidence>
<feature type="domain" description="DUF5655" evidence="1">
    <location>
        <begin position="197"/>
        <end position="303"/>
    </location>
</feature>
<dbReference type="InterPro" id="IPR011856">
    <property type="entry name" value="tRNA_endonuc-like_dom_sf"/>
</dbReference>
<organism evidence="2">
    <name type="scientific">Staphylococcus simulans</name>
    <dbReference type="NCBI Taxonomy" id="1286"/>
    <lineage>
        <taxon>Bacteria</taxon>
        <taxon>Bacillati</taxon>
        <taxon>Bacillota</taxon>
        <taxon>Bacilli</taxon>
        <taxon>Bacillales</taxon>
        <taxon>Staphylococcaceae</taxon>
        <taxon>Staphylococcus</taxon>
    </lineage>
</organism>
<sequence>MADIKLFDVNGDDVRELTGQSVTIEKELQTMIENHLETFLGVKFLASEYTTGKRHGGRIDTLGIDENNVPVIIEYKRTTNENVINQGLFYLDWLLDHKGEFQMKVMQQLGRTASEEIDWSNPRLVCIAGNFTKYDEHAVQLIDRNIELYRYSYYDNRYLLLELVNVNTPQVKPAVQSTSHHKERHKSLFLINIELASDELTQLYDDLYNYVMSLGDDVQFKAQKFYGAFKRIKNFVCVEMLPKKGIILMYVRIDTTDIEWEAGFSKDMTHIGHYGTGNVALTLRNKKDLEKAKAFIEASYENN</sequence>
<gene>
    <name evidence="2" type="ORF">SSLFYP27_00252</name>
</gene>
<evidence type="ECO:0000259" key="1">
    <source>
        <dbReference type="Pfam" id="PF18899"/>
    </source>
</evidence>
<dbReference type="Gene3D" id="3.40.1350.10">
    <property type="match status" value="1"/>
</dbReference>
<dbReference type="InterPro" id="IPR043714">
    <property type="entry name" value="DUF5655"/>
</dbReference>
<dbReference type="Pfam" id="PF18899">
    <property type="entry name" value="DUF5655"/>
    <property type="match status" value="1"/>
</dbReference>
<reference evidence="2" key="1">
    <citation type="submission" date="2019-11" db="EMBL/GenBank/DDBJ databases">
        <authorList>
            <person name="Feng L."/>
        </authorList>
    </citation>
    <scope>NUCLEOTIDE SEQUENCE</scope>
    <source>
        <strain evidence="2">SsimulansLFYP27</strain>
    </source>
</reference>
<name>A0A6N3EVY4_STASI</name>
<accession>A0A6N3EVY4</accession>
<dbReference type="EMBL" id="CACRUO010000056">
    <property type="protein sequence ID" value="VYU44138.1"/>
    <property type="molecule type" value="Genomic_DNA"/>
</dbReference>
<dbReference type="RefSeq" id="WP_002480163.1">
    <property type="nucleotide sequence ID" value="NZ_CACRUO010000056.1"/>
</dbReference>
<dbReference type="AlphaFoldDB" id="A0A6N3EVY4"/>
<protein>
    <recommendedName>
        <fullName evidence="1">DUF5655 domain-containing protein</fullName>
    </recommendedName>
</protein>
<dbReference type="GO" id="GO:0003676">
    <property type="term" value="F:nucleic acid binding"/>
    <property type="evidence" value="ECO:0007669"/>
    <property type="project" value="InterPro"/>
</dbReference>